<gene>
    <name evidence="1" type="ORF">I6J41_34310</name>
</gene>
<keyword evidence="2" id="KW-1185">Reference proteome</keyword>
<reference evidence="1 2" key="1">
    <citation type="submission" date="2021-02" db="EMBL/GenBank/DDBJ databases">
        <title>FDA dAtabase for Regulatory Grade micrObial Sequences (FDA-ARGOS): Supporting development and validation of Infectious Disease Dx tests.</title>
        <authorList>
            <person name="Sproer C."/>
            <person name="Gronow S."/>
            <person name="Severitt S."/>
            <person name="Schroder I."/>
            <person name="Tallon L."/>
            <person name="Sadzewicz L."/>
            <person name="Zhao X."/>
            <person name="Boylan J."/>
            <person name="Ott S."/>
            <person name="Bowen H."/>
            <person name="Vavikolanu K."/>
            <person name="Mehta A."/>
            <person name="Aluvathingal J."/>
            <person name="Nadendla S."/>
            <person name="Lowell S."/>
            <person name="Myers T."/>
            <person name="Yan Y."/>
            <person name="Sichtig H."/>
        </authorList>
    </citation>
    <scope>NUCLEOTIDE SEQUENCE [LARGE SCALE GENOMIC DNA]</scope>
    <source>
        <strain evidence="1 2">FDAARGOS_1211</strain>
        <plasmid evidence="1 2">unnamed1</plasmid>
    </source>
</reference>
<protein>
    <submittedName>
        <fullName evidence="1">DUF3307 domain-containing protein</fullName>
    </submittedName>
</protein>
<dbReference type="RefSeq" id="WP_030119248.1">
    <property type="nucleotide sequence ID" value="NZ_CP070243.1"/>
</dbReference>
<dbReference type="EMBL" id="CP070250">
    <property type="protein sequence ID" value="QRV45869.1"/>
    <property type="molecule type" value="Genomic_DNA"/>
</dbReference>
<keyword evidence="1" id="KW-0614">Plasmid</keyword>
<evidence type="ECO:0000313" key="1">
    <source>
        <dbReference type="EMBL" id="QRV45869.1"/>
    </source>
</evidence>
<name>A0ABX7JFB2_9ACTN</name>
<geneLocation type="plasmid" evidence="1 2">
    <name>unnamed1</name>
</geneLocation>
<sequence>MFASLFVLLYAAHLAADYPLQTDHQAEHKADRGATGWAANLAHAGTHATTSALALVVAVTVLDLPVGILQAALALAWIAGTHAVIDRRWPVAHWMRLARQTTWAQNGGAAHVDQTAHALVLVVAALALTTTS</sequence>
<dbReference type="Pfam" id="PF11750">
    <property type="entry name" value="DUF3307"/>
    <property type="match status" value="1"/>
</dbReference>
<dbReference type="Proteomes" id="UP000598054">
    <property type="component" value="Plasmid unnamed1"/>
</dbReference>
<evidence type="ECO:0000313" key="2">
    <source>
        <dbReference type="Proteomes" id="UP000598054"/>
    </source>
</evidence>
<proteinExistence type="predicted"/>
<dbReference type="GeneID" id="63984704"/>
<dbReference type="InterPro" id="IPR021737">
    <property type="entry name" value="Phage_phiKZ_Orf197"/>
</dbReference>
<organism evidence="1 2">
    <name type="scientific">Streptomyces californicus</name>
    <dbReference type="NCBI Taxonomy" id="67351"/>
    <lineage>
        <taxon>Bacteria</taxon>
        <taxon>Bacillati</taxon>
        <taxon>Actinomycetota</taxon>
        <taxon>Actinomycetes</taxon>
        <taxon>Kitasatosporales</taxon>
        <taxon>Streptomycetaceae</taxon>
        <taxon>Streptomyces</taxon>
    </lineage>
</organism>
<accession>A0ABX7JFB2</accession>